<dbReference type="CDD" id="cd18186">
    <property type="entry name" value="BTB_POZ_ZBTB_KLHL-like"/>
    <property type="match status" value="1"/>
</dbReference>
<dbReference type="CDD" id="cd00121">
    <property type="entry name" value="MATH"/>
    <property type="match status" value="1"/>
</dbReference>
<sequence length="606" mass="70732">MSNQQKGEFLWKIENFSSCGHWTGEVIISPIFSSVLLLDTEWRLHLYPRGKKSGKYLSCYLEYLEDNSTHLGRVNFEISILGRGDTTFRLHKGHSRYIRIGNILGFRRFCVRKSIFKSKDIVLPDDILRIKCHLTRNASDEEMQDDNLEELCQNLRNLFESGSFSDLSLSTSDEEFKVHRVLICARAPKFAAELGIIRDEPFSNNIKVHGVSSLILKAFLFYLYSGKIGNPSADVLVGLYEMAENYDLKQLKQLIFPRPANIEVKTRIEAIRKSVLWSIENFSTRERKDFPVYKFVNLQLIHLVLTCSLTDDSENGDSFQVCIHRVRWKNTSKIYFRCRISVMGTLDDLIGSKEYEKWFQRDRLECRFPILNMRKNRILENVVYLPNDVLQLCLDFVVSDGRQTSEVERESCSWTTPVEDQSRFLSVRQLREDLKCLWITGNLTDATIQAQEEKLEVHKAVLAMRSPIFHKMLQDCSIEDNVIHLDLSDLNLEIIWELLKYVYRGEIHVYTFERYMQLYIAAVKYGLPSLTEQCKLFLVSKLTDKNVCEILVLADAHHDELLFNAAREYISEKRHLVLNSSEWENLLTRHPQLASKLLLWLSLQIR</sequence>
<reference evidence="3" key="1">
    <citation type="submission" date="2020-08" db="EMBL/GenBank/DDBJ databases">
        <title>Multicomponent nature underlies the extraordinary mechanical properties of spider dragline silk.</title>
        <authorList>
            <person name="Kono N."/>
            <person name="Nakamura H."/>
            <person name="Mori M."/>
            <person name="Yoshida Y."/>
            <person name="Ohtoshi R."/>
            <person name="Malay A.D."/>
            <person name="Moran D.A.P."/>
            <person name="Tomita M."/>
            <person name="Numata K."/>
            <person name="Arakawa K."/>
        </authorList>
    </citation>
    <scope>NUCLEOTIDE SEQUENCE</scope>
</reference>
<dbReference type="EMBL" id="BMAV01017523">
    <property type="protein sequence ID" value="GFY69243.1"/>
    <property type="molecule type" value="Genomic_DNA"/>
</dbReference>
<dbReference type="Pfam" id="PF22486">
    <property type="entry name" value="MATH_2"/>
    <property type="match status" value="1"/>
</dbReference>
<evidence type="ECO:0000313" key="3">
    <source>
        <dbReference type="EMBL" id="GFY69243.1"/>
    </source>
</evidence>
<dbReference type="Proteomes" id="UP000886998">
    <property type="component" value="Unassembled WGS sequence"/>
</dbReference>
<dbReference type="InterPro" id="IPR000210">
    <property type="entry name" value="BTB/POZ_dom"/>
</dbReference>
<dbReference type="InterPro" id="IPR002083">
    <property type="entry name" value="MATH/TRAF_dom"/>
</dbReference>
<dbReference type="OrthoDB" id="6418750at2759"/>
<feature type="domain" description="BTB" evidence="1">
    <location>
        <begin position="165"/>
        <end position="232"/>
    </location>
</feature>
<dbReference type="SMART" id="SM00225">
    <property type="entry name" value="BTB"/>
    <property type="match status" value="2"/>
</dbReference>
<dbReference type="PROSITE" id="PS50144">
    <property type="entry name" value="MATH"/>
    <property type="match status" value="1"/>
</dbReference>
<dbReference type="Pfam" id="PF00651">
    <property type="entry name" value="BTB"/>
    <property type="match status" value="2"/>
</dbReference>
<dbReference type="InterPro" id="IPR008974">
    <property type="entry name" value="TRAF-like"/>
</dbReference>
<organism evidence="3 4">
    <name type="scientific">Trichonephila inaurata madagascariensis</name>
    <dbReference type="NCBI Taxonomy" id="2747483"/>
    <lineage>
        <taxon>Eukaryota</taxon>
        <taxon>Metazoa</taxon>
        <taxon>Ecdysozoa</taxon>
        <taxon>Arthropoda</taxon>
        <taxon>Chelicerata</taxon>
        <taxon>Arachnida</taxon>
        <taxon>Araneae</taxon>
        <taxon>Araneomorphae</taxon>
        <taxon>Entelegynae</taxon>
        <taxon>Araneoidea</taxon>
        <taxon>Nephilidae</taxon>
        <taxon>Trichonephila</taxon>
        <taxon>Trichonephila inaurata</taxon>
    </lineage>
</organism>
<dbReference type="SUPFAM" id="SSF54695">
    <property type="entry name" value="POZ domain"/>
    <property type="match status" value="2"/>
</dbReference>
<dbReference type="PANTHER" id="PTHR24413">
    <property type="entry name" value="SPECKLE-TYPE POZ PROTEIN"/>
    <property type="match status" value="1"/>
</dbReference>
<feature type="domain" description="MATH" evidence="2">
    <location>
        <begin position="6"/>
        <end position="134"/>
    </location>
</feature>
<dbReference type="Gene3D" id="3.30.710.10">
    <property type="entry name" value="Potassium Channel Kv1.1, Chain A"/>
    <property type="match status" value="2"/>
</dbReference>
<dbReference type="PROSITE" id="PS50097">
    <property type="entry name" value="BTB"/>
    <property type="match status" value="2"/>
</dbReference>
<keyword evidence="4" id="KW-1185">Reference proteome</keyword>
<dbReference type="Gene3D" id="1.25.40.420">
    <property type="match status" value="1"/>
</dbReference>
<comment type="caution">
    <text evidence="3">The sequence shown here is derived from an EMBL/GenBank/DDBJ whole genome shotgun (WGS) entry which is preliminary data.</text>
</comment>
<dbReference type="InterPro" id="IPR011333">
    <property type="entry name" value="SKP1/BTB/POZ_sf"/>
</dbReference>
<dbReference type="Gene3D" id="2.60.210.10">
    <property type="entry name" value="Apoptosis, Tumor Necrosis Factor Receptor Associated Protein 2, Chain A"/>
    <property type="match status" value="1"/>
</dbReference>
<evidence type="ECO:0000259" key="2">
    <source>
        <dbReference type="PROSITE" id="PS50144"/>
    </source>
</evidence>
<dbReference type="GO" id="GO:0030163">
    <property type="term" value="P:protein catabolic process"/>
    <property type="evidence" value="ECO:0007669"/>
    <property type="project" value="UniProtKB-ARBA"/>
</dbReference>
<gene>
    <name evidence="3" type="primary">SPOP_1</name>
    <name evidence="3" type="ORF">TNIN_377431</name>
</gene>
<dbReference type="SUPFAM" id="SSF49599">
    <property type="entry name" value="TRAF domain-like"/>
    <property type="match status" value="1"/>
</dbReference>
<proteinExistence type="predicted"/>
<evidence type="ECO:0000313" key="4">
    <source>
        <dbReference type="Proteomes" id="UP000886998"/>
    </source>
</evidence>
<evidence type="ECO:0000259" key="1">
    <source>
        <dbReference type="PROSITE" id="PS50097"/>
    </source>
</evidence>
<accession>A0A8X7CHL8</accession>
<dbReference type="AlphaFoldDB" id="A0A8X7CHL8"/>
<name>A0A8X7CHL8_9ARAC</name>
<protein>
    <submittedName>
        <fullName evidence="3">Speckle-type POZ protein</fullName>
    </submittedName>
</protein>
<feature type="domain" description="BTB" evidence="1">
    <location>
        <begin position="444"/>
        <end position="511"/>
    </location>
</feature>